<sequence length="244" mass="27950">MGGKAGQVSRRYLFLGDYVDRGANSLECILTLLLNKLAYPKMFNLLRGNHELTPINRVYGFHQELIDRFNTENGTLLWKSFDELFSFLPLAAFLIGFLIGGWKNAVMEKTKKFDILINLHVIFYGLIQQIDLKGYIPNVVRGVSVFFGEDAVVSVCEKLKVDLTVRAHQMMLNGYGFFCKRKLLTVFSEMTDEIPSDAQKLIQECMEENATKRPSMIEVWRRLRAINEPATKSLIQKTAKTQQL</sequence>
<dbReference type="InterPro" id="IPR029052">
    <property type="entry name" value="Metallo-depent_PP-like"/>
</dbReference>
<proteinExistence type="inferred from homology"/>
<evidence type="ECO:0000256" key="2">
    <source>
        <dbReference type="SAM" id="Phobius"/>
    </source>
</evidence>
<accession>A0A914PWA2</accession>
<dbReference type="InterPro" id="IPR006186">
    <property type="entry name" value="Ser/Thr-sp_prot-phosphatase"/>
</dbReference>
<dbReference type="InterPro" id="IPR004843">
    <property type="entry name" value="Calcineurin-like_PHP"/>
</dbReference>
<dbReference type="GO" id="GO:0004722">
    <property type="term" value="F:protein serine/threonine phosphatase activity"/>
    <property type="evidence" value="ECO:0007669"/>
    <property type="project" value="UniProtKB-EC"/>
</dbReference>
<dbReference type="SMART" id="SM00156">
    <property type="entry name" value="PP2Ac"/>
    <property type="match status" value="1"/>
</dbReference>
<evidence type="ECO:0000256" key="1">
    <source>
        <dbReference type="RuleBase" id="RU004273"/>
    </source>
</evidence>
<feature type="transmembrane region" description="Helical" evidence="2">
    <location>
        <begin position="84"/>
        <end position="102"/>
    </location>
</feature>
<dbReference type="Gene3D" id="3.60.21.10">
    <property type="match status" value="1"/>
</dbReference>
<name>A0A914PWA2_9BILA</name>
<keyword evidence="4" id="KW-1185">Reference proteome</keyword>
<keyword evidence="2" id="KW-0472">Membrane</keyword>
<dbReference type="Pfam" id="PF00149">
    <property type="entry name" value="Metallophos"/>
    <property type="match status" value="1"/>
</dbReference>
<feature type="domain" description="Serine/threonine specific protein phosphatases" evidence="3">
    <location>
        <begin position="46"/>
        <end position="51"/>
    </location>
</feature>
<dbReference type="PANTHER" id="PTHR11668:SF491">
    <property type="entry name" value="SERINE_THREONINE-PROTEIN PHOSPHATASE"/>
    <property type="match status" value="1"/>
</dbReference>
<evidence type="ECO:0000313" key="5">
    <source>
        <dbReference type="WBParaSite" id="PDA_v2.g23072.t1"/>
    </source>
</evidence>
<reference evidence="5" key="1">
    <citation type="submission" date="2022-11" db="UniProtKB">
        <authorList>
            <consortium name="WormBaseParasite"/>
        </authorList>
    </citation>
    <scope>IDENTIFICATION</scope>
</reference>
<evidence type="ECO:0000259" key="3">
    <source>
        <dbReference type="PROSITE" id="PS00125"/>
    </source>
</evidence>
<dbReference type="AlphaFoldDB" id="A0A914PWA2"/>
<keyword evidence="2" id="KW-1133">Transmembrane helix</keyword>
<dbReference type="PRINTS" id="PR00114">
    <property type="entry name" value="STPHPHTASE"/>
</dbReference>
<dbReference type="GO" id="GO:0005737">
    <property type="term" value="C:cytoplasm"/>
    <property type="evidence" value="ECO:0007669"/>
    <property type="project" value="TreeGrafter"/>
</dbReference>
<dbReference type="EC" id="3.1.3.16" evidence="1"/>
<dbReference type="SUPFAM" id="SSF56300">
    <property type="entry name" value="Metallo-dependent phosphatases"/>
    <property type="match status" value="1"/>
</dbReference>
<organism evidence="4 5">
    <name type="scientific">Panagrolaimus davidi</name>
    <dbReference type="NCBI Taxonomy" id="227884"/>
    <lineage>
        <taxon>Eukaryota</taxon>
        <taxon>Metazoa</taxon>
        <taxon>Ecdysozoa</taxon>
        <taxon>Nematoda</taxon>
        <taxon>Chromadorea</taxon>
        <taxon>Rhabditida</taxon>
        <taxon>Tylenchina</taxon>
        <taxon>Panagrolaimomorpha</taxon>
        <taxon>Panagrolaimoidea</taxon>
        <taxon>Panagrolaimidae</taxon>
        <taxon>Panagrolaimus</taxon>
    </lineage>
</organism>
<keyword evidence="2" id="KW-0812">Transmembrane</keyword>
<dbReference type="WBParaSite" id="PDA_v2.g23072.t1">
    <property type="protein sequence ID" value="PDA_v2.g23072.t1"/>
    <property type="gene ID" value="PDA_v2.g23072"/>
</dbReference>
<comment type="similarity">
    <text evidence="1">Belongs to the PPP phosphatase family.</text>
</comment>
<dbReference type="Proteomes" id="UP000887578">
    <property type="component" value="Unplaced"/>
</dbReference>
<evidence type="ECO:0000313" key="4">
    <source>
        <dbReference type="Proteomes" id="UP000887578"/>
    </source>
</evidence>
<comment type="catalytic activity">
    <reaction evidence="1">
        <text>O-phospho-L-threonyl-[protein] + H2O = L-threonyl-[protein] + phosphate</text>
        <dbReference type="Rhea" id="RHEA:47004"/>
        <dbReference type="Rhea" id="RHEA-COMP:11060"/>
        <dbReference type="Rhea" id="RHEA-COMP:11605"/>
        <dbReference type="ChEBI" id="CHEBI:15377"/>
        <dbReference type="ChEBI" id="CHEBI:30013"/>
        <dbReference type="ChEBI" id="CHEBI:43474"/>
        <dbReference type="ChEBI" id="CHEBI:61977"/>
        <dbReference type="EC" id="3.1.3.16"/>
    </reaction>
</comment>
<keyword evidence="1" id="KW-0378">Hydrolase</keyword>
<dbReference type="PANTHER" id="PTHR11668">
    <property type="entry name" value="SERINE/THREONINE PROTEIN PHOSPHATASE"/>
    <property type="match status" value="1"/>
</dbReference>
<protein>
    <recommendedName>
        <fullName evidence="1">Serine/threonine-protein phosphatase</fullName>
        <ecNumber evidence="1">3.1.3.16</ecNumber>
    </recommendedName>
</protein>
<dbReference type="PROSITE" id="PS00125">
    <property type="entry name" value="SER_THR_PHOSPHATASE"/>
    <property type="match status" value="1"/>
</dbReference>
<dbReference type="GO" id="GO:0005634">
    <property type="term" value="C:nucleus"/>
    <property type="evidence" value="ECO:0007669"/>
    <property type="project" value="TreeGrafter"/>
</dbReference>
<dbReference type="InterPro" id="IPR050341">
    <property type="entry name" value="PP1_catalytic_subunit"/>
</dbReference>